<dbReference type="EMBL" id="JBHSDI010000016">
    <property type="protein sequence ID" value="MFC4259873.1"/>
    <property type="molecule type" value="Genomic_DNA"/>
</dbReference>
<dbReference type="InterPro" id="IPR003749">
    <property type="entry name" value="ThiS/MoaD-like"/>
</dbReference>
<dbReference type="Proteomes" id="UP001595798">
    <property type="component" value="Unassembled WGS sequence"/>
</dbReference>
<name>A0ABV8QKE6_9GAMM</name>
<reference evidence="2" key="1">
    <citation type="journal article" date="2019" name="Int. J. Syst. Evol. Microbiol.">
        <title>The Global Catalogue of Microorganisms (GCM) 10K type strain sequencing project: providing services to taxonomists for standard genome sequencing and annotation.</title>
        <authorList>
            <consortium name="The Broad Institute Genomics Platform"/>
            <consortium name="The Broad Institute Genome Sequencing Center for Infectious Disease"/>
            <person name="Wu L."/>
            <person name="Ma J."/>
        </authorList>
    </citation>
    <scope>NUCLEOTIDE SEQUENCE [LARGE SCALE GENOMIC DNA]</scope>
    <source>
        <strain evidence="2">CECT 7297</strain>
    </source>
</reference>
<dbReference type="PANTHER" id="PTHR34472">
    <property type="entry name" value="SULFUR CARRIER PROTEIN THIS"/>
    <property type="match status" value="1"/>
</dbReference>
<evidence type="ECO:0000313" key="2">
    <source>
        <dbReference type="Proteomes" id="UP001595798"/>
    </source>
</evidence>
<dbReference type="NCBIfam" id="TIGR01683">
    <property type="entry name" value="thiS"/>
    <property type="match status" value="1"/>
</dbReference>
<dbReference type="CDD" id="cd00565">
    <property type="entry name" value="Ubl_ThiS"/>
    <property type="match status" value="1"/>
</dbReference>
<dbReference type="InterPro" id="IPR016155">
    <property type="entry name" value="Mopterin_synth/thiamin_S_b"/>
</dbReference>
<organism evidence="1 2">
    <name type="scientific">Marinobacter lacisalsi</name>
    <dbReference type="NCBI Taxonomy" id="475979"/>
    <lineage>
        <taxon>Bacteria</taxon>
        <taxon>Pseudomonadati</taxon>
        <taxon>Pseudomonadota</taxon>
        <taxon>Gammaproteobacteria</taxon>
        <taxon>Pseudomonadales</taxon>
        <taxon>Marinobacteraceae</taxon>
        <taxon>Marinobacter</taxon>
    </lineage>
</organism>
<protein>
    <submittedName>
        <fullName evidence="1">Sulfur carrier protein ThiS</fullName>
    </submittedName>
</protein>
<proteinExistence type="predicted"/>
<dbReference type="InterPro" id="IPR010035">
    <property type="entry name" value="Thi_S"/>
</dbReference>
<dbReference type="InterPro" id="IPR012675">
    <property type="entry name" value="Beta-grasp_dom_sf"/>
</dbReference>
<gene>
    <name evidence="1" type="primary">thiS</name>
    <name evidence="1" type="ORF">ACFOZ5_12605</name>
</gene>
<dbReference type="Gene3D" id="3.10.20.30">
    <property type="match status" value="1"/>
</dbReference>
<accession>A0ABV8QKE6</accession>
<dbReference type="PANTHER" id="PTHR34472:SF1">
    <property type="entry name" value="SULFUR CARRIER PROTEIN THIS"/>
    <property type="match status" value="1"/>
</dbReference>
<dbReference type="SUPFAM" id="SSF54285">
    <property type="entry name" value="MoaD/ThiS"/>
    <property type="match status" value="1"/>
</dbReference>
<sequence>MNVVLNGDHRELPDQATLQWLVNDLGLAGKRLAIEVNEDIVPRSQHGDFRLSEGDRVEVVHAIGGG</sequence>
<dbReference type="Pfam" id="PF02597">
    <property type="entry name" value="ThiS"/>
    <property type="match status" value="1"/>
</dbReference>
<comment type="caution">
    <text evidence="1">The sequence shown here is derived from an EMBL/GenBank/DDBJ whole genome shotgun (WGS) entry which is preliminary data.</text>
</comment>
<evidence type="ECO:0000313" key="1">
    <source>
        <dbReference type="EMBL" id="MFC4259873.1"/>
    </source>
</evidence>
<keyword evidence="2" id="KW-1185">Reference proteome</keyword>
<dbReference type="RefSeq" id="WP_379887841.1">
    <property type="nucleotide sequence ID" value="NZ_JBHSDI010000016.1"/>
</dbReference>